<sequence>TELQRELLALGELRAPYLEALLLDRSSLARSHVLAFVDGGPARGSLQRLPAGSTAEDALRAGGRGVGDGYAVAVNGEPVEPHHRIENGDVCSVVSATDTPM</sequence>
<dbReference type="InterPro" id="IPR004095">
    <property type="entry name" value="TGS"/>
</dbReference>
<proteinExistence type="predicted"/>
<evidence type="ECO:0000259" key="1">
    <source>
        <dbReference type="Pfam" id="PF02824"/>
    </source>
</evidence>
<feature type="domain" description="TGS" evidence="1">
    <location>
        <begin position="44"/>
        <end position="94"/>
    </location>
</feature>
<reference evidence="2 3" key="1">
    <citation type="journal article" date="2023" name="Commun. Biol.">
        <title>Genome analysis of Parmales, the sister group of diatoms, reveals the evolutionary specialization of diatoms from phago-mixotrophs to photoautotrophs.</title>
        <authorList>
            <person name="Ban H."/>
            <person name="Sato S."/>
            <person name="Yoshikawa S."/>
            <person name="Yamada K."/>
            <person name="Nakamura Y."/>
            <person name="Ichinomiya M."/>
            <person name="Sato N."/>
            <person name="Blanc-Mathieu R."/>
            <person name="Endo H."/>
            <person name="Kuwata A."/>
            <person name="Ogata H."/>
        </authorList>
    </citation>
    <scope>NUCLEOTIDE SEQUENCE [LARGE SCALE GENOMIC DNA]</scope>
</reference>
<dbReference type="Pfam" id="PF02824">
    <property type="entry name" value="TGS"/>
    <property type="match status" value="1"/>
</dbReference>
<gene>
    <name evidence="2" type="ORF">TeGR_g4838</name>
</gene>
<protein>
    <recommendedName>
        <fullName evidence="1">TGS domain-containing protein</fullName>
    </recommendedName>
</protein>
<dbReference type="EMBL" id="BRYB01002709">
    <property type="protein sequence ID" value="GMI24340.1"/>
    <property type="molecule type" value="Genomic_DNA"/>
</dbReference>
<dbReference type="InterPro" id="IPR012675">
    <property type="entry name" value="Beta-grasp_dom_sf"/>
</dbReference>
<feature type="non-terminal residue" evidence="2">
    <location>
        <position position="1"/>
    </location>
</feature>
<accession>A0ABQ6MDX4</accession>
<evidence type="ECO:0000313" key="3">
    <source>
        <dbReference type="Proteomes" id="UP001165060"/>
    </source>
</evidence>
<organism evidence="2 3">
    <name type="scientific">Tetraparma gracilis</name>
    <dbReference type="NCBI Taxonomy" id="2962635"/>
    <lineage>
        <taxon>Eukaryota</taxon>
        <taxon>Sar</taxon>
        <taxon>Stramenopiles</taxon>
        <taxon>Ochrophyta</taxon>
        <taxon>Bolidophyceae</taxon>
        <taxon>Parmales</taxon>
        <taxon>Triparmaceae</taxon>
        <taxon>Tetraparma</taxon>
    </lineage>
</organism>
<dbReference type="Gene3D" id="3.10.20.30">
    <property type="match status" value="1"/>
</dbReference>
<dbReference type="Proteomes" id="UP001165060">
    <property type="component" value="Unassembled WGS sequence"/>
</dbReference>
<name>A0ABQ6MDX4_9STRA</name>
<evidence type="ECO:0000313" key="2">
    <source>
        <dbReference type="EMBL" id="GMI24340.1"/>
    </source>
</evidence>
<keyword evidence="3" id="KW-1185">Reference proteome</keyword>
<comment type="caution">
    <text evidence="2">The sequence shown here is derived from an EMBL/GenBank/DDBJ whole genome shotgun (WGS) entry which is preliminary data.</text>
</comment>